<evidence type="ECO:0000313" key="4">
    <source>
        <dbReference type="EMBL" id="KAK1697029.1"/>
    </source>
</evidence>
<dbReference type="EMBL" id="JAUUTY010000001">
    <property type="protein sequence ID" value="KAK1697029.1"/>
    <property type="molecule type" value="Genomic_DNA"/>
</dbReference>
<protein>
    <recommendedName>
        <fullName evidence="3">Reverse transcriptase Ty1/copia-type domain-containing protein</fullName>
    </recommendedName>
</protein>
<dbReference type="PANTHER" id="PTHR47481:SF31">
    <property type="entry name" value="OS01G0873500 PROTEIN"/>
    <property type="match status" value="1"/>
</dbReference>
<accession>A0AAD8U3G8</accession>
<evidence type="ECO:0000259" key="3">
    <source>
        <dbReference type="Pfam" id="PF07727"/>
    </source>
</evidence>
<sequence>MSSAANTCAAAAALSAAAATLPAASTTSTTAAMASSSSRPLVSPFLAALLDGRTPPPLNSAPISTSAGLYMGAAPRASWPFASAAASAPAVVGQFPLPAASSSPGMAGPIAVPSSSLGVPSPVPALTPGTSALTPFAAAPAPAPSSTAAQATSPIPYGAGLYGQPLFYGAPPMAYGVHSPPPASATPSAAYVPPAPITHEAGPVRDPPPVHLAHLVTVKLNPDNYLVWRAQVLPLLRSYYLDGYVDGTIPCPPPMVHVLAPDGTPMALPNPAHRQWTAQDQAILSAIQSSLMPTVAGMVLFAATSHQAWSTLDASFSSQSMARSMAIRNKLGDLKKLDKSVTAYYNEAKELADILSSIGQPLRDSEFIGYILKGLGEDYDSLVENVEGRDSTNPISAHDLYARLLNTEQRLGARRPDGPSFDASANAAYRGGRNQPQPRLLSGPPPQPSKQPASQPRPATTTAGRGWSWVCTTCGTKAPCQLCGIAGHLASRCHRRFKQDFLGIGNDGSGNEKQAALATHSHGSTTTYPVDATWYMDTGASDHLTHELSRLNPRETYTGHDQVRTADGTASGCCSLFCCSRTGCVRCPYRGRRSSHGTCSALGACVGSRATACGAWAAHRAVASRVAAAVCCWPVALGASIDWAGVSSAKPWAVALSALTVRPAHPAGWADASGLPCSAVARGTFSVAPACVFYVDDAGCATADPTAEPRHYTAAMQIPHWRSAMELQYQAVLKNDTWTLVPPKPGVNIIDCKWVFKVKRHADGSIERYKARLVAMGFKQRYGLDYEDTFSPVVKPTTIRVLLSLAVTRGWSLRQLDVQNAFLHGVLDEEVYMRQPPGFADPDRPAHLCRMVKALYGLKQAPRAWHARLGTALRALGFIPSTADTSLFLFQRPQVTMYILVYVDDIILVSSSVTAADRMVSSLRTTFAVKDLGKLHYFLGLEVTHDDTGLSMTQKKYSEDLLRRAGMLQCKPAFTPMSVTDPLTSDDGTLLSAEDATEYRSVVGGLQYLTLTRPDISYAVNRVCQYLHSPRDTHWTAVKRILRYVRHTASYGLRLSSASSGLLSAYSDADWAGNPDDRRSTGGYAVFFGSNLIAGVLASKLQCPEAVLKLSIKLLVMLQLS</sequence>
<evidence type="ECO:0000256" key="2">
    <source>
        <dbReference type="SAM" id="SignalP"/>
    </source>
</evidence>
<dbReference type="PANTHER" id="PTHR47481">
    <property type="match status" value="1"/>
</dbReference>
<dbReference type="InterPro" id="IPR043502">
    <property type="entry name" value="DNA/RNA_pol_sf"/>
</dbReference>
<keyword evidence="2" id="KW-0732">Signal</keyword>
<feature type="domain" description="Reverse transcriptase Ty1/copia-type" evidence="3">
    <location>
        <begin position="735"/>
        <end position="977"/>
    </location>
</feature>
<evidence type="ECO:0000256" key="1">
    <source>
        <dbReference type="SAM" id="MobiDB-lite"/>
    </source>
</evidence>
<proteinExistence type="predicted"/>
<feature type="chain" id="PRO_5042061782" description="Reverse transcriptase Ty1/copia-type domain-containing protein" evidence="2">
    <location>
        <begin position="20"/>
        <end position="1121"/>
    </location>
</feature>
<dbReference type="Proteomes" id="UP001231189">
    <property type="component" value="Unassembled WGS sequence"/>
</dbReference>
<dbReference type="InterPro" id="IPR013103">
    <property type="entry name" value="RVT_2"/>
</dbReference>
<dbReference type="SUPFAM" id="SSF56672">
    <property type="entry name" value="DNA/RNA polymerases"/>
    <property type="match status" value="1"/>
</dbReference>
<name>A0AAD8U3G8_LOLMU</name>
<dbReference type="Pfam" id="PF07727">
    <property type="entry name" value="RVT_2"/>
    <property type="match status" value="1"/>
</dbReference>
<dbReference type="AlphaFoldDB" id="A0AAD8U3G8"/>
<evidence type="ECO:0000313" key="5">
    <source>
        <dbReference type="Proteomes" id="UP001231189"/>
    </source>
</evidence>
<feature type="signal peptide" evidence="2">
    <location>
        <begin position="1"/>
        <end position="19"/>
    </location>
</feature>
<dbReference type="Pfam" id="PF14223">
    <property type="entry name" value="Retrotran_gag_2"/>
    <property type="match status" value="1"/>
</dbReference>
<gene>
    <name evidence="4" type="ORF">QYE76_013726</name>
</gene>
<feature type="region of interest" description="Disordered" evidence="1">
    <location>
        <begin position="411"/>
        <end position="464"/>
    </location>
</feature>
<reference evidence="4" key="1">
    <citation type="submission" date="2023-07" db="EMBL/GenBank/DDBJ databases">
        <title>A chromosome-level genome assembly of Lolium multiflorum.</title>
        <authorList>
            <person name="Chen Y."/>
            <person name="Copetti D."/>
            <person name="Kolliker R."/>
            <person name="Studer B."/>
        </authorList>
    </citation>
    <scope>NUCLEOTIDE SEQUENCE</scope>
    <source>
        <strain evidence="4">02402/16</strain>
        <tissue evidence="4">Leaf</tissue>
    </source>
</reference>
<keyword evidence="5" id="KW-1185">Reference proteome</keyword>
<organism evidence="4 5">
    <name type="scientific">Lolium multiflorum</name>
    <name type="common">Italian ryegrass</name>
    <name type="synonym">Lolium perenne subsp. multiflorum</name>
    <dbReference type="NCBI Taxonomy" id="4521"/>
    <lineage>
        <taxon>Eukaryota</taxon>
        <taxon>Viridiplantae</taxon>
        <taxon>Streptophyta</taxon>
        <taxon>Embryophyta</taxon>
        <taxon>Tracheophyta</taxon>
        <taxon>Spermatophyta</taxon>
        <taxon>Magnoliopsida</taxon>
        <taxon>Liliopsida</taxon>
        <taxon>Poales</taxon>
        <taxon>Poaceae</taxon>
        <taxon>BOP clade</taxon>
        <taxon>Pooideae</taxon>
        <taxon>Poodae</taxon>
        <taxon>Poeae</taxon>
        <taxon>Poeae Chloroplast Group 2 (Poeae type)</taxon>
        <taxon>Loliodinae</taxon>
        <taxon>Loliinae</taxon>
        <taxon>Lolium</taxon>
    </lineage>
</organism>
<comment type="caution">
    <text evidence="4">The sequence shown here is derived from an EMBL/GenBank/DDBJ whole genome shotgun (WGS) entry which is preliminary data.</text>
</comment>